<proteinExistence type="predicted"/>
<comment type="caution">
    <text evidence="2">The sequence shown here is derived from an EMBL/GenBank/DDBJ whole genome shotgun (WGS) entry which is preliminary data.</text>
</comment>
<accession>A0A438FT08</accession>
<evidence type="ECO:0000259" key="1">
    <source>
        <dbReference type="Pfam" id="PF03732"/>
    </source>
</evidence>
<evidence type="ECO:0000313" key="2">
    <source>
        <dbReference type="EMBL" id="RVW63085.1"/>
    </source>
</evidence>
<feature type="domain" description="Retrotransposon gag" evidence="1">
    <location>
        <begin position="95"/>
        <end position="141"/>
    </location>
</feature>
<reference evidence="2 3" key="1">
    <citation type="journal article" date="2018" name="PLoS Genet.">
        <title>Population sequencing reveals clonal diversity and ancestral inbreeding in the grapevine cultivar Chardonnay.</title>
        <authorList>
            <person name="Roach M.J."/>
            <person name="Johnson D.L."/>
            <person name="Bohlmann J."/>
            <person name="van Vuuren H.J."/>
            <person name="Jones S.J."/>
            <person name="Pretorius I.S."/>
            <person name="Schmidt S.A."/>
            <person name="Borneman A.R."/>
        </authorList>
    </citation>
    <scope>NUCLEOTIDE SEQUENCE [LARGE SCALE GENOMIC DNA]</scope>
    <source>
        <strain evidence="3">cv. Chardonnay</strain>
        <tissue evidence="2">Leaf</tissue>
    </source>
</reference>
<organism evidence="2 3">
    <name type="scientific">Vitis vinifera</name>
    <name type="common">Grape</name>
    <dbReference type="NCBI Taxonomy" id="29760"/>
    <lineage>
        <taxon>Eukaryota</taxon>
        <taxon>Viridiplantae</taxon>
        <taxon>Streptophyta</taxon>
        <taxon>Embryophyta</taxon>
        <taxon>Tracheophyta</taxon>
        <taxon>Spermatophyta</taxon>
        <taxon>Magnoliopsida</taxon>
        <taxon>eudicotyledons</taxon>
        <taxon>Gunneridae</taxon>
        <taxon>Pentapetalae</taxon>
        <taxon>rosids</taxon>
        <taxon>Vitales</taxon>
        <taxon>Vitaceae</taxon>
        <taxon>Viteae</taxon>
        <taxon>Vitis</taxon>
    </lineage>
</organism>
<dbReference type="AlphaFoldDB" id="A0A438FT08"/>
<gene>
    <name evidence="2" type="ORF">CK203_064561</name>
</gene>
<dbReference type="EMBL" id="QGNW01000750">
    <property type="protein sequence ID" value="RVW63085.1"/>
    <property type="molecule type" value="Genomic_DNA"/>
</dbReference>
<dbReference type="Pfam" id="PF03732">
    <property type="entry name" value="Retrotrans_gag"/>
    <property type="match status" value="1"/>
</dbReference>
<dbReference type="Proteomes" id="UP000288805">
    <property type="component" value="Unassembled WGS sequence"/>
</dbReference>
<protein>
    <recommendedName>
        <fullName evidence="1">Retrotransposon gag domain-containing protein</fullName>
    </recommendedName>
</protein>
<dbReference type="InterPro" id="IPR005162">
    <property type="entry name" value="Retrotrans_gag_dom"/>
</dbReference>
<sequence>MASNKERIEALEVGLSGVQDGIQRLEETINKLSEVLLPLKKPLATITMGEKDPSVHIGRKTMVAYRFSLPRCLLGGRSFGDMSYGLIFGLTKCEDFDQTLSRVRQVGSLREYQKEFERLGNRVQGWTQKALTGTFMGGLKPKIADRI</sequence>
<name>A0A438FT08_VITVI</name>
<evidence type="ECO:0000313" key="3">
    <source>
        <dbReference type="Proteomes" id="UP000288805"/>
    </source>
</evidence>